<comment type="caution">
    <text evidence="2">The sequence shown here is derived from an EMBL/GenBank/DDBJ whole genome shotgun (WGS) entry which is preliminary data.</text>
</comment>
<keyword evidence="3" id="KW-1185">Reference proteome</keyword>
<evidence type="ECO:0000259" key="1">
    <source>
        <dbReference type="PROSITE" id="PS50801"/>
    </source>
</evidence>
<protein>
    <recommendedName>
        <fullName evidence="1">STAS domain-containing protein</fullName>
    </recommendedName>
</protein>
<dbReference type="EMBL" id="PGTO01000023">
    <property type="protein sequence ID" value="RAU20449.1"/>
    <property type="molecule type" value="Genomic_DNA"/>
</dbReference>
<name>A0A364NTM5_9PROT</name>
<dbReference type="Proteomes" id="UP000251075">
    <property type="component" value="Unassembled WGS sequence"/>
</dbReference>
<dbReference type="OrthoDB" id="8236316at2"/>
<accession>A0A364NTM5</accession>
<proteinExistence type="predicted"/>
<evidence type="ECO:0000313" key="3">
    <source>
        <dbReference type="Proteomes" id="UP000251075"/>
    </source>
</evidence>
<organism evidence="2 3">
    <name type="scientific">Paramagnetospirillum kuznetsovii</name>
    <dbReference type="NCBI Taxonomy" id="2053833"/>
    <lineage>
        <taxon>Bacteria</taxon>
        <taxon>Pseudomonadati</taxon>
        <taxon>Pseudomonadota</taxon>
        <taxon>Alphaproteobacteria</taxon>
        <taxon>Rhodospirillales</taxon>
        <taxon>Magnetospirillaceae</taxon>
        <taxon>Paramagnetospirillum</taxon>
    </lineage>
</organism>
<gene>
    <name evidence="2" type="ORF">CU669_18540</name>
</gene>
<evidence type="ECO:0000313" key="2">
    <source>
        <dbReference type="EMBL" id="RAU20449.1"/>
    </source>
</evidence>
<reference evidence="2 3" key="1">
    <citation type="submission" date="2017-11" db="EMBL/GenBank/DDBJ databases">
        <title>Draft genome sequence of magnetotactic bacterium Magnetospirillum kuznetsovii LBB-42.</title>
        <authorList>
            <person name="Grouzdev D.S."/>
            <person name="Rysina M.S."/>
            <person name="Baslerov R.V."/>
            <person name="Koziaeva V."/>
        </authorList>
    </citation>
    <scope>NUCLEOTIDE SEQUENCE [LARGE SCALE GENOMIC DNA]</scope>
    <source>
        <strain evidence="2 3">LBB-42</strain>
    </source>
</reference>
<dbReference type="InterPro" id="IPR036513">
    <property type="entry name" value="STAS_dom_sf"/>
</dbReference>
<dbReference type="RefSeq" id="WP_112147085.1">
    <property type="nucleotide sequence ID" value="NZ_PGTO01000023.1"/>
</dbReference>
<dbReference type="PROSITE" id="PS50801">
    <property type="entry name" value="STAS"/>
    <property type="match status" value="1"/>
</dbReference>
<feature type="domain" description="STAS" evidence="1">
    <location>
        <begin position="10"/>
        <end position="99"/>
    </location>
</feature>
<dbReference type="InterPro" id="IPR002645">
    <property type="entry name" value="STAS_dom"/>
</dbReference>
<dbReference type="SUPFAM" id="SSF52091">
    <property type="entry name" value="SpoIIaa-like"/>
    <property type="match status" value="1"/>
</dbReference>
<dbReference type="CDD" id="cd07043">
    <property type="entry name" value="STAS_anti-anti-sigma_factors"/>
    <property type="match status" value="1"/>
</dbReference>
<dbReference type="Gene3D" id="3.30.750.24">
    <property type="entry name" value="STAS domain"/>
    <property type="match status" value="1"/>
</dbReference>
<sequence>MQHLGSRIAGVFELKLAGRLTFADAPQFPGIIGRVGLEGDDWRIDLSELTYIDSTGMSLFVHIYDAARTAAVSVVICNANGTVDETMRRARFHSLFEFR</sequence>
<dbReference type="Pfam" id="PF01740">
    <property type="entry name" value="STAS"/>
    <property type="match status" value="1"/>
</dbReference>
<dbReference type="AlphaFoldDB" id="A0A364NTM5"/>